<dbReference type="AlphaFoldDB" id="A0A1A8VZ55"/>
<gene>
    <name evidence="1" type="ORF">POVCU2_0033340</name>
</gene>
<protein>
    <submittedName>
        <fullName evidence="1">Uncharacterized protein</fullName>
    </submittedName>
</protein>
<organism evidence="1 2">
    <name type="scientific">Plasmodium ovale curtisi</name>
    <dbReference type="NCBI Taxonomy" id="864141"/>
    <lineage>
        <taxon>Eukaryota</taxon>
        <taxon>Sar</taxon>
        <taxon>Alveolata</taxon>
        <taxon>Apicomplexa</taxon>
        <taxon>Aconoidasida</taxon>
        <taxon>Haemosporida</taxon>
        <taxon>Plasmodiidae</taxon>
        <taxon>Plasmodium</taxon>
        <taxon>Plasmodium (Plasmodium)</taxon>
    </lineage>
</organism>
<reference evidence="2" key="1">
    <citation type="submission" date="2016-05" db="EMBL/GenBank/DDBJ databases">
        <authorList>
            <person name="Naeem Raeece"/>
        </authorList>
    </citation>
    <scope>NUCLEOTIDE SEQUENCE [LARGE SCALE GENOMIC DNA]</scope>
</reference>
<dbReference type="Proteomes" id="UP000078560">
    <property type="component" value="Unassembled WGS sequence"/>
</dbReference>
<evidence type="ECO:0000313" key="1">
    <source>
        <dbReference type="EMBL" id="SBS85774.1"/>
    </source>
</evidence>
<sequence>MKILYICDTRLYNFNSKEKIYLFKYWTYSLQDLVNNSESRAIRIWLVCINLIDYIDILSFNDLFNHENVKNAMERISPYFQQNNDPSLFDKEAVIDPLLAFLKNTKHTSKIRDCDKVVVLSSNIHIWRDRMSDLKLIGDEFHETSCEFYFFNVYTRMINVGQKMKQLKCDLGAYPNFFFKSIEINKINILQISKEILAIKFVASFTLCLKNELLLKCEARPLITELESAAYTGLNEFSVQFDIRAKALKEGISQHLIYGIPIFLSAKLSYEQNLFSLSSLSKELLEKTSRFTSLNTSPPQNALSISDIWKSNFRNSEKEVRFLWVGTPMVKGDMAVALNTYHVCAHTFRASTKGLSTQEIYSITTEEYDAEHIRKNESIENAKLIDMLNFLILIEEFNPLVIKKGRCSISDYSNERFAYSFKFSRDSCIDPVRGGTQLGGRNKLASLRNIAHEDKPIPMREETQLVKKKDENNRKNYNLKKKKEIADPRSLLLANMNKAFQKNII</sequence>
<proteinExistence type="predicted"/>
<evidence type="ECO:0000313" key="2">
    <source>
        <dbReference type="Proteomes" id="UP000078560"/>
    </source>
</evidence>
<name>A0A1A8VZ55_PLAOA</name>
<dbReference type="EMBL" id="FLQU01000447">
    <property type="protein sequence ID" value="SBS85774.1"/>
    <property type="molecule type" value="Genomic_DNA"/>
</dbReference>
<accession>A0A1A8VZ55</accession>